<gene>
    <name evidence="3" type="ORF">FHS27_003506</name>
</gene>
<reference evidence="3 4" key="1">
    <citation type="submission" date="2020-08" db="EMBL/GenBank/DDBJ databases">
        <title>Genomic Encyclopedia of Type Strains, Phase III (KMG-III): the genomes of soil and plant-associated and newly described type strains.</title>
        <authorList>
            <person name="Whitman W."/>
        </authorList>
    </citation>
    <scope>NUCLEOTIDE SEQUENCE [LARGE SCALE GENOMIC DNA]</scope>
    <source>
        <strain evidence="3 4">CECT 8075</strain>
    </source>
</reference>
<feature type="region of interest" description="Disordered" evidence="1">
    <location>
        <begin position="41"/>
        <end position="121"/>
    </location>
</feature>
<evidence type="ECO:0000256" key="1">
    <source>
        <dbReference type="SAM" id="MobiDB-lite"/>
    </source>
</evidence>
<feature type="transmembrane region" description="Helical" evidence="2">
    <location>
        <begin position="208"/>
        <end position="230"/>
    </location>
</feature>
<evidence type="ECO:0000256" key="2">
    <source>
        <dbReference type="SAM" id="Phobius"/>
    </source>
</evidence>
<name>A0A7W5H778_9BACT</name>
<proteinExistence type="predicted"/>
<feature type="region of interest" description="Disordered" evidence="1">
    <location>
        <begin position="136"/>
        <end position="204"/>
    </location>
</feature>
<keyword evidence="4" id="KW-1185">Reference proteome</keyword>
<dbReference type="Proteomes" id="UP000536179">
    <property type="component" value="Unassembled WGS sequence"/>
</dbReference>
<keyword evidence="2" id="KW-0812">Transmembrane</keyword>
<feature type="compositionally biased region" description="Pro residues" evidence="1">
    <location>
        <begin position="43"/>
        <end position="65"/>
    </location>
</feature>
<protein>
    <submittedName>
        <fullName evidence="3">Uncharacterized protein</fullName>
    </submittedName>
</protein>
<feature type="compositionally biased region" description="Polar residues" evidence="1">
    <location>
        <begin position="293"/>
        <end position="305"/>
    </location>
</feature>
<feature type="compositionally biased region" description="Low complexity" evidence="1">
    <location>
        <begin position="306"/>
        <end position="318"/>
    </location>
</feature>
<dbReference type="RefSeq" id="WP_246419919.1">
    <property type="nucleotide sequence ID" value="NZ_JACHXU010000011.1"/>
</dbReference>
<comment type="caution">
    <text evidence="3">The sequence shown here is derived from an EMBL/GenBank/DDBJ whole genome shotgun (WGS) entry which is preliminary data.</text>
</comment>
<dbReference type="AlphaFoldDB" id="A0A7W5H778"/>
<keyword evidence="2" id="KW-0472">Membrane</keyword>
<accession>A0A7W5H778</accession>
<evidence type="ECO:0000313" key="4">
    <source>
        <dbReference type="Proteomes" id="UP000536179"/>
    </source>
</evidence>
<keyword evidence="2" id="KW-1133">Transmembrane helix</keyword>
<dbReference type="EMBL" id="JACHXU010000011">
    <property type="protein sequence ID" value="MBB3207681.1"/>
    <property type="molecule type" value="Genomic_DNA"/>
</dbReference>
<organism evidence="3 4">
    <name type="scientific">Aporhodopirellula rubra</name>
    <dbReference type="NCBI Taxonomy" id="980271"/>
    <lineage>
        <taxon>Bacteria</taxon>
        <taxon>Pseudomonadati</taxon>
        <taxon>Planctomycetota</taxon>
        <taxon>Planctomycetia</taxon>
        <taxon>Pirellulales</taxon>
        <taxon>Pirellulaceae</taxon>
        <taxon>Aporhodopirellula</taxon>
    </lineage>
</organism>
<feature type="compositionally biased region" description="Polar residues" evidence="1">
    <location>
        <begin position="265"/>
        <end position="284"/>
    </location>
</feature>
<sequence length="770" mass="82518">MAVPFSVRCVSCHCRLKVTDEALVGTIVACPRCGSMVQIAEPETPPADAPPPAANTPSPPNPTAPNPASKSPTSQTPTPGTPSPSSPGAQSPTPQRSSPETPTRRVPANPPPASQPPMVVGNENVDSEEMTQSDVFGDASNLGHVPPDHDTLQEAFASPHDAPPVESGFAGHRESSAKTPHASDADDTDWESAGNWSSEPSQRRKKQLLIGVAALGSLLVLGILAAWMFGDSSTPEPVAMQPTATTDEDANIDDPQRTTEDGETEPSTVATNPNDSVANDNTLPIDNALSDRGNPNAQLDESPNADNTDPTTTEDPPTSMQPNLGGPIPNDLIPADILGGNGPVVPPPADQNKNADADNVDSNDPLMEMPAGLEVFTQLLDLPGAAPDAPPTTPQDAPAEELMIESAADAMLDPMLLATPPPEVNIDNALKFRVAIQTEGYPLSDFILVCSELTQVPIQIDWVTLDLADISVAQLVRDDKPGWKPIGDLMNAVAQHLGLTFEKEPTRLFLTISEAAMKQHLSDAISVDDFGDEKDSAQKWIDQFVESTEWEERERIGLRALVTDCLRDARGMPTKLSANARSHWSARAECLDQPIPSGPVVRRNDEPDVFSDHWPLLAGGESGPQLDTAIALAGLLRHTARVNQAACLVNWDDARQRRLSPGQLVLPYANQPAGAMLAKSLAPMGLQTRVADEKHWWVGTEATYDRMPLLIIGDELGPRRDEIIARINEAAVRADTLILVKHDPVSDRYLGLVPRFLYRQLPAILKPFAN</sequence>
<feature type="compositionally biased region" description="Basic and acidic residues" evidence="1">
    <location>
        <begin position="171"/>
        <end position="184"/>
    </location>
</feature>
<feature type="region of interest" description="Disordered" evidence="1">
    <location>
        <begin position="236"/>
        <end position="359"/>
    </location>
</feature>
<evidence type="ECO:0000313" key="3">
    <source>
        <dbReference type="EMBL" id="MBB3207681.1"/>
    </source>
</evidence>
<feature type="compositionally biased region" description="Low complexity" evidence="1">
    <location>
        <begin position="66"/>
        <end position="78"/>
    </location>
</feature>